<dbReference type="AlphaFoldDB" id="A0A511HG88"/>
<name>A0A511HG88_9BACT</name>
<reference evidence="2 3" key="1">
    <citation type="submission" date="2019-07" db="EMBL/GenBank/DDBJ databases">
        <title>Whole genome shotgun sequence of Myxococcus virescens NBRC 100334.</title>
        <authorList>
            <person name="Hosoyama A."/>
            <person name="Uohara A."/>
            <person name="Ohji S."/>
            <person name="Ichikawa N."/>
        </authorList>
    </citation>
    <scope>NUCLEOTIDE SEQUENCE [LARGE SCALE GENOMIC DNA]</scope>
    <source>
        <strain evidence="2 3">NBRC 100334</strain>
    </source>
</reference>
<dbReference type="EMBL" id="BJVY01000026">
    <property type="protein sequence ID" value="GEL72571.1"/>
    <property type="molecule type" value="Genomic_DNA"/>
</dbReference>
<organism evidence="2 3">
    <name type="scientific">Myxococcus virescens</name>
    <dbReference type="NCBI Taxonomy" id="83456"/>
    <lineage>
        <taxon>Bacteria</taxon>
        <taxon>Pseudomonadati</taxon>
        <taxon>Myxococcota</taxon>
        <taxon>Myxococcia</taxon>
        <taxon>Myxococcales</taxon>
        <taxon>Cystobacterineae</taxon>
        <taxon>Myxococcaceae</taxon>
        <taxon>Myxococcus</taxon>
    </lineage>
</organism>
<feature type="region of interest" description="Disordered" evidence="1">
    <location>
        <begin position="1"/>
        <end position="22"/>
    </location>
</feature>
<protein>
    <submittedName>
        <fullName evidence="2">Uncharacterized protein</fullName>
    </submittedName>
</protein>
<accession>A0A511HG88</accession>
<sequence>MTTGVPTAGATERPPRDPARQVRRRGYSAFFGAVAEPTTRRIGYSSPGVMALKSRRAAGKE</sequence>
<evidence type="ECO:0000256" key="1">
    <source>
        <dbReference type="SAM" id="MobiDB-lite"/>
    </source>
</evidence>
<evidence type="ECO:0000313" key="2">
    <source>
        <dbReference type="EMBL" id="GEL72571.1"/>
    </source>
</evidence>
<dbReference type="RefSeq" id="WP_143043244.1">
    <property type="nucleotide sequence ID" value="NZ_BJVY01000026.1"/>
</dbReference>
<evidence type="ECO:0000313" key="3">
    <source>
        <dbReference type="Proteomes" id="UP000321224"/>
    </source>
</evidence>
<proteinExistence type="predicted"/>
<gene>
    <name evidence="2" type="ORF">MVI01_43550</name>
</gene>
<dbReference type="Proteomes" id="UP000321224">
    <property type="component" value="Unassembled WGS sequence"/>
</dbReference>
<comment type="caution">
    <text evidence="2">The sequence shown here is derived from an EMBL/GenBank/DDBJ whole genome shotgun (WGS) entry which is preliminary data.</text>
</comment>